<dbReference type="InterPro" id="IPR027565">
    <property type="entry name" value="Cupin_WbuC"/>
</dbReference>
<dbReference type="RefSeq" id="WP_034794804.1">
    <property type="nucleotide sequence ID" value="NZ_JMPJ01000069.1"/>
</dbReference>
<proteinExistence type="predicted"/>
<dbReference type="SUPFAM" id="SSF51182">
    <property type="entry name" value="RmlC-like cupins"/>
    <property type="match status" value="1"/>
</dbReference>
<reference evidence="2 3" key="1">
    <citation type="submission" date="2014-05" db="EMBL/GenBank/DDBJ databases">
        <title>ATOL: Assembling a taxonomically balanced genome-scale reconstruction of the evolutionary history of the Enterobacteriaceae.</title>
        <authorList>
            <person name="Plunkett G.III."/>
            <person name="Neeno-Eckwall E.C."/>
            <person name="Glasner J.D."/>
            <person name="Perna N.T."/>
        </authorList>
    </citation>
    <scope>NUCLEOTIDE SEQUENCE [LARGE SCALE GENOMIC DNA]</scope>
    <source>
        <strain evidence="2 3">ATCC 33852</strain>
    </source>
</reference>
<dbReference type="InterPro" id="IPR014710">
    <property type="entry name" value="RmlC-like_jellyroll"/>
</dbReference>
<dbReference type="InterPro" id="IPR011051">
    <property type="entry name" value="RmlC_Cupin_sf"/>
</dbReference>
<dbReference type="NCBIfam" id="TIGR04366">
    <property type="entry name" value="cupin_WbuC"/>
    <property type="match status" value="1"/>
</dbReference>
<dbReference type="Proteomes" id="UP000028640">
    <property type="component" value="Unassembled WGS sequence"/>
</dbReference>
<dbReference type="EC" id="4.2.1.20" evidence="2"/>
<dbReference type="GeneID" id="78383073"/>
<evidence type="ECO:0000313" key="3">
    <source>
        <dbReference type="Proteomes" id="UP000028640"/>
    </source>
</evidence>
<comment type="caution">
    <text evidence="2">The sequence shown here is derived from an EMBL/GenBank/DDBJ whole genome shotgun (WGS) entry which is preliminary data.</text>
</comment>
<dbReference type="InterPro" id="IPR046058">
    <property type="entry name" value="WbuC_cupin"/>
</dbReference>
<protein>
    <submittedName>
        <fullName evidence="2">Tryptophan synthase beta chain like</fullName>
        <ecNumber evidence="2">4.2.1.20</ecNumber>
    </submittedName>
</protein>
<keyword evidence="2" id="KW-0456">Lyase</keyword>
<dbReference type="AlphaFoldDB" id="A0A085G3D3"/>
<accession>A0A085G3D3</accession>
<dbReference type="EMBL" id="JMPJ01000069">
    <property type="protein sequence ID" value="KFC78228.1"/>
    <property type="molecule type" value="Genomic_DNA"/>
</dbReference>
<sequence length="158" mass="17832">MIKQISQDTMCDLITKATNSPRLRQNLNIHPAPEDDVQRLAIAMEPGTYVRVHRHPHTWELLTPLRGRFLVLTYDQSGKVTDRLWLGGDTRLLEIPANTWHSVLSLDEGGVIFEVKHGAYQPVTEEDYLPGSAPEGDERVKATLEWYANAEIGDVFAV</sequence>
<dbReference type="CDD" id="cd07005">
    <property type="entry name" value="cupin_WbuC-like"/>
    <property type="match status" value="1"/>
</dbReference>
<evidence type="ECO:0000259" key="1">
    <source>
        <dbReference type="Pfam" id="PF19480"/>
    </source>
</evidence>
<dbReference type="OrthoDB" id="981227at2"/>
<evidence type="ECO:0000313" key="2">
    <source>
        <dbReference type="EMBL" id="KFC78228.1"/>
    </source>
</evidence>
<feature type="domain" description="Cupin fold metalloprotein WbuC cupin" evidence="1">
    <location>
        <begin position="5"/>
        <end position="85"/>
    </location>
</feature>
<organism evidence="2 3">
    <name type="scientific">Ewingella americana (strain ATCC 33852 / DSM 4580 / CCUG 14506 / JCM 5911 / LMG 7869 / NCTC 12157 / CDC 1468-78)</name>
    <dbReference type="NCBI Taxonomy" id="910964"/>
    <lineage>
        <taxon>Bacteria</taxon>
        <taxon>Pseudomonadati</taxon>
        <taxon>Pseudomonadota</taxon>
        <taxon>Gammaproteobacteria</taxon>
        <taxon>Enterobacterales</taxon>
        <taxon>Yersiniaceae</taxon>
        <taxon>Ewingella</taxon>
    </lineage>
</organism>
<dbReference type="eggNOG" id="COG1917">
    <property type="taxonomic scope" value="Bacteria"/>
</dbReference>
<gene>
    <name evidence="2" type="ORF">GEAM_3837</name>
</gene>
<dbReference type="Gene3D" id="2.60.120.10">
    <property type="entry name" value="Jelly Rolls"/>
    <property type="match status" value="1"/>
</dbReference>
<dbReference type="GO" id="GO:0004834">
    <property type="term" value="F:tryptophan synthase activity"/>
    <property type="evidence" value="ECO:0007669"/>
    <property type="project" value="UniProtKB-EC"/>
</dbReference>
<dbReference type="Pfam" id="PF19480">
    <property type="entry name" value="DUF6016"/>
    <property type="match status" value="1"/>
</dbReference>
<keyword evidence="3" id="KW-1185">Reference proteome</keyword>
<name>A0A085G3D3_EWIA3</name>